<dbReference type="Pfam" id="PF13472">
    <property type="entry name" value="Lipase_GDSL_2"/>
    <property type="match status" value="1"/>
</dbReference>
<sequence length="202" mass="21978">MHIVLLGDSVFDNVEYVESGDSVKDLLSVEVSSLYPNAKVTLLAVDGDKTTDVARRLKPFPTDATHVFLSCGGNDALGSIGLLDKSVSSVGEALDLLYQTREDFRAKYIAMLETVLPLNKTLSVCTVYNKIPGMSTRALTALSVFNEVILEETSRRNIPLIDLRTVCEEVTDFSQISPIEPSKNGGLKIVRAILNNISTAVE</sequence>
<dbReference type="SUPFAM" id="SSF52266">
    <property type="entry name" value="SGNH hydrolase"/>
    <property type="match status" value="1"/>
</dbReference>
<evidence type="ECO:0000313" key="2">
    <source>
        <dbReference type="EMBL" id="GAA6166508.1"/>
    </source>
</evidence>
<dbReference type="Proteomes" id="UP001465153">
    <property type="component" value="Unassembled WGS sequence"/>
</dbReference>
<dbReference type="InterPro" id="IPR036514">
    <property type="entry name" value="SGNH_hydro_sf"/>
</dbReference>
<dbReference type="CDD" id="cd00229">
    <property type="entry name" value="SGNH_hydrolase"/>
    <property type="match status" value="1"/>
</dbReference>
<evidence type="ECO:0000313" key="3">
    <source>
        <dbReference type="Proteomes" id="UP001465153"/>
    </source>
</evidence>
<keyword evidence="3" id="KW-1185">Reference proteome</keyword>
<feature type="domain" description="SGNH hydrolase-type esterase" evidence="1">
    <location>
        <begin position="5"/>
        <end position="169"/>
    </location>
</feature>
<dbReference type="EMBL" id="BAABWN010000001">
    <property type="protein sequence ID" value="GAA6166508.1"/>
    <property type="molecule type" value="Genomic_DNA"/>
</dbReference>
<dbReference type="Gene3D" id="3.40.50.1110">
    <property type="entry name" value="SGNH hydrolase"/>
    <property type="match status" value="1"/>
</dbReference>
<reference evidence="2 3" key="1">
    <citation type="submission" date="2024-04" db="EMBL/GenBank/DDBJ databases">
        <title>Draft genome sequence of Sessilibacter corallicola NBRC 116591.</title>
        <authorList>
            <person name="Miyakawa T."/>
            <person name="Kusuya Y."/>
            <person name="Miura T."/>
        </authorList>
    </citation>
    <scope>NUCLEOTIDE SEQUENCE [LARGE SCALE GENOMIC DNA]</scope>
    <source>
        <strain evidence="2 3">KU-00831-HH</strain>
    </source>
</reference>
<gene>
    <name evidence="2" type="ORF">NBRC116591_03180</name>
</gene>
<name>A0ABQ0A4Q3_9GAMM</name>
<protein>
    <recommendedName>
        <fullName evidence="1">SGNH hydrolase-type esterase domain-containing protein</fullName>
    </recommendedName>
</protein>
<organism evidence="2 3">
    <name type="scientific">Sessilibacter corallicola</name>
    <dbReference type="NCBI Taxonomy" id="2904075"/>
    <lineage>
        <taxon>Bacteria</taxon>
        <taxon>Pseudomonadati</taxon>
        <taxon>Pseudomonadota</taxon>
        <taxon>Gammaproteobacteria</taxon>
        <taxon>Cellvibrionales</taxon>
        <taxon>Cellvibrionaceae</taxon>
        <taxon>Sessilibacter</taxon>
    </lineage>
</organism>
<proteinExistence type="predicted"/>
<accession>A0ABQ0A4Q3</accession>
<dbReference type="RefSeq" id="WP_353301422.1">
    <property type="nucleotide sequence ID" value="NZ_BAABWN010000001.1"/>
</dbReference>
<evidence type="ECO:0000259" key="1">
    <source>
        <dbReference type="Pfam" id="PF13472"/>
    </source>
</evidence>
<comment type="caution">
    <text evidence="2">The sequence shown here is derived from an EMBL/GenBank/DDBJ whole genome shotgun (WGS) entry which is preliminary data.</text>
</comment>
<dbReference type="InterPro" id="IPR013830">
    <property type="entry name" value="SGNH_hydro"/>
</dbReference>